<evidence type="ECO:0000256" key="4">
    <source>
        <dbReference type="ARBA" id="ARBA00022692"/>
    </source>
</evidence>
<evidence type="ECO:0000313" key="12">
    <source>
        <dbReference type="EMBL" id="KAF9329262.1"/>
    </source>
</evidence>
<dbReference type="InterPro" id="IPR053042">
    <property type="entry name" value="Mito_GTP/GDP_Carrier"/>
</dbReference>
<keyword evidence="8" id="KW-0496">Mitochondrion</keyword>
<sequence>MSPPSTSKHSESAVARLCGSGTSGFLELMIFHPIDTIAKRLMSNQTRLFGGGQSFRVGLANTNNVIFKDAAHAAFLKKYASLFPGLGFAAGYKIMQRVYKFGGQPFVNEFINRHYKTSFNAVYGERTGKTMMHATAGSLVGIGEIALLPLDVLKIKRQTNPESFRGRGAFKIVTDEGMGLYRGALWTAARNAPGSFALFGGSAFVKEWIFHIEDYNKATFFQNFCASIGGSVASITVAAPLDVVKTRIQNRNFDSPEGGVSIIRKMVRNEGLSSFFKGLLPKILVVGPKLVFSFTVAQQLIPLFHNYFEEIGLTHLGNTKKSH</sequence>
<keyword evidence="9 10" id="KW-0472">Membrane</keyword>
<evidence type="ECO:0000256" key="5">
    <source>
        <dbReference type="ARBA" id="ARBA00022737"/>
    </source>
</evidence>
<evidence type="ECO:0000256" key="3">
    <source>
        <dbReference type="ARBA" id="ARBA00022448"/>
    </source>
</evidence>
<keyword evidence="3 11" id="KW-0813">Transport</keyword>
<evidence type="ECO:0000313" key="13">
    <source>
        <dbReference type="Proteomes" id="UP000696485"/>
    </source>
</evidence>
<dbReference type="InterPro" id="IPR018108">
    <property type="entry name" value="MCP_transmembrane"/>
</dbReference>
<dbReference type="AlphaFoldDB" id="A0A9P5SHA1"/>
<dbReference type="Proteomes" id="UP000696485">
    <property type="component" value="Unassembled WGS sequence"/>
</dbReference>
<evidence type="ECO:0000256" key="10">
    <source>
        <dbReference type="PROSITE-ProRule" id="PRU00282"/>
    </source>
</evidence>
<proteinExistence type="inferred from homology"/>
<dbReference type="GO" id="GO:0001409">
    <property type="term" value="F:guanine nucleotide transmembrane transporter activity"/>
    <property type="evidence" value="ECO:0007669"/>
    <property type="project" value="TreeGrafter"/>
</dbReference>
<evidence type="ECO:0000256" key="2">
    <source>
        <dbReference type="ARBA" id="ARBA00006375"/>
    </source>
</evidence>
<keyword evidence="13" id="KW-1185">Reference proteome</keyword>
<reference evidence="12" key="1">
    <citation type="journal article" date="2020" name="Fungal Divers.">
        <title>Resolving the Mortierellaceae phylogeny through synthesis of multi-gene phylogenetics and phylogenomics.</title>
        <authorList>
            <person name="Vandepol N."/>
            <person name="Liber J."/>
            <person name="Desiro A."/>
            <person name="Na H."/>
            <person name="Kennedy M."/>
            <person name="Barry K."/>
            <person name="Grigoriev I.V."/>
            <person name="Miller A.N."/>
            <person name="O'Donnell K."/>
            <person name="Stajich J.E."/>
            <person name="Bonito G."/>
        </authorList>
    </citation>
    <scope>NUCLEOTIDE SEQUENCE</scope>
    <source>
        <strain evidence="12">NVP1</strain>
    </source>
</reference>
<dbReference type="FunFam" id="1.50.40.10:FF:000010">
    <property type="entry name" value="Probable YHM1 (Mitochondrial carrier)"/>
    <property type="match status" value="1"/>
</dbReference>
<dbReference type="PROSITE" id="PS50920">
    <property type="entry name" value="SOLCAR"/>
    <property type="match status" value="1"/>
</dbReference>
<gene>
    <name evidence="12" type="ORF">BG006_007630</name>
</gene>
<evidence type="ECO:0008006" key="14">
    <source>
        <dbReference type="Google" id="ProtNLM"/>
    </source>
</evidence>
<protein>
    <recommendedName>
        <fullName evidence="14">Mitochondrial carrier protein</fullName>
    </recommendedName>
</protein>
<keyword evidence="7" id="KW-1133">Transmembrane helix</keyword>
<evidence type="ECO:0000256" key="11">
    <source>
        <dbReference type="RuleBase" id="RU000488"/>
    </source>
</evidence>
<evidence type="ECO:0000256" key="9">
    <source>
        <dbReference type="ARBA" id="ARBA00023136"/>
    </source>
</evidence>
<comment type="similarity">
    <text evidence="2 11">Belongs to the mitochondrial carrier (TC 2.A.29) family.</text>
</comment>
<organism evidence="12 13">
    <name type="scientific">Podila minutissima</name>
    <dbReference type="NCBI Taxonomy" id="64525"/>
    <lineage>
        <taxon>Eukaryota</taxon>
        <taxon>Fungi</taxon>
        <taxon>Fungi incertae sedis</taxon>
        <taxon>Mucoromycota</taxon>
        <taxon>Mortierellomycotina</taxon>
        <taxon>Mortierellomycetes</taxon>
        <taxon>Mortierellales</taxon>
        <taxon>Mortierellaceae</taxon>
        <taxon>Podila</taxon>
    </lineage>
</organism>
<evidence type="ECO:0000256" key="8">
    <source>
        <dbReference type="ARBA" id="ARBA00023128"/>
    </source>
</evidence>
<dbReference type="InterPro" id="IPR023395">
    <property type="entry name" value="MCP_dom_sf"/>
</dbReference>
<dbReference type="EMBL" id="JAAAUY010000490">
    <property type="protein sequence ID" value="KAF9329262.1"/>
    <property type="molecule type" value="Genomic_DNA"/>
</dbReference>
<evidence type="ECO:0000256" key="6">
    <source>
        <dbReference type="ARBA" id="ARBA00022792"/>
    </source>
</evidence>
<accession>A0A9P5SHA1</accession>
<dbReference type="PANTHER" id="PTHR46974:SF1">
    <property type="entry name" value="MITOCHONDRIAL GTP_GDP CARRIER PROTEIN 1"/>
    <property type="match status" value="1"/>
</dbReference>
<keyword evidence="6" id="KW-0999">Mitochondrion inner membrane</keyword>
<comment type="caution">
    <text evidence="12">The sequence shown here is derived from an EMBL/GenBank/DDBJ whole genome shotgun (WGS) entry which is preliminary data.</text>
</comment>
<evidence type="ECO:0000256" key="1">
    <source>
        <dbReference type="ARBA" id="ARBA00004448"/>
    </source>
</evidence>
<name>A0A9P5SHA1_9FUNG</name>
<evidence type="ECO:0000256" key="7">
    <source>
        <dbReference type="ARBA" id="ARBA00022989"/>
    </source>
</evidence>
<feature type="repeat" description="Solcar" evidence="10">
    <location>
        <begin position="218"/>
        <end position="303"/>
    </location>
</feature>
<comment type="subcellular location">
    <subcellularLocation>
        <location evidence="1">Mitochondrion inner membrane</location>
        <topology evidence="1">Multi-pass membrane protein</topology>
    </subcellularLocation>
</comment>
<dbReference type="Pfam" id="PF00153">
    <property type="entry name" value="Mito_carr"/>
    <property type="match status" value="2"/>
</dbReference>
<dbReference type="Gene3D" id="1.50.40.10">
    <property type="entry name" value="Mitochondrial carrier domain"/>
    <property type="match status" value="1"/>
</dbReference>
<dbReference type="SUPFAM" id="SSF103506">
    <property type="entry name" value="Mitochondrial carrier"/>
    <property type="match status" value="1"/>
</dbReference>
<dbReference type="PANTHER" id="PTHR46974">
    <property type="entry name" value="MITOCHONDRIAL GTP/GDP CARRIER PROTEIN 1"/>
    <property type="match status" value="1"/>
</dbReference>
<keyword evidence="5" id="KW-0677">Repeat</keyword>
<keyword evidence="4 10" id="KW-0812">Transmembrane</keyword>
<dbReference type="GO" id="GO:0005743">
    <property type="term" value="C:mitochondrial inner membrane"/>
    <property type="evidence" value="ECO:0007669"/>
    <property type="project" value="UniProtKB-SubCell"/>
</dbReference>